<dbReference type="STRING" id="183478.A0A364NDF8"/>
<keyword evidence="9" id="KW-0206">Cytoskeleton</keyword>
<evidence type="ECO:0000256" key="4">
    <source>
        <dbReference type="ARBA" id="ARBA00022701"/>
    </source>
</evidence>
<dbReference type="Proteomes" id="UP000249619">
    <property type="component" value="Unassembled WGS sequence"/>
</dbReference>
<comment type="caution">
    <text evidence="12">The sequence shown here is derived from an EMBL/GenBank/DDBJ whole genome shotgun (WGS) entry which is preliminary data.</text>
</comment>
<evidence type="ECO:0000256" key="2">
    <source>
        <dbReference type="ARBA" id="ARBA00022448"/>
    </source>
</evidence>
<dbReference type="GO" id="GO:0007018">
    <property type="term" value="P:microtubule-based movement"/>
    <property type="evidence" value="ECO:0007669"/>
    <property type="project" value="InterPro"/>
</dbReference>
<evidence type="ECO:0000256" key="5">
    <source>
        <dbReference type="ARBA" id="ARBA00022741"/>
    </source>
</evidence>
<protein>
    <submittedName>
        <fullName evidence="12">Dynein light intermediate chain</fullName>
        <ecNumber evidence="12">3.6.1.15</ecNumber>
    </submittedName>
</protein>
<dbReference type="GO" id="GO:0005524">
    <property type="term" value="F:ATP binding"/>
    <property type="evidence" value="ECO:0007669"/>
    <property type="project" value="UniProtKB-KW"/>
</dbReference>
<gene>
    <name evidence="12" type="ORF">DDE83_001173</name>
</gene>
<keyword evidence="3" id="KW-0963">Cytoplasm</keyword>
<dbReference type="PANTHER" id="PTHR12688">
    <property type="entry name" value="DYNEIN LIGHT INTERMEDIATE CHAIN"/>
    <property type="match status" value="1"/>
</dbReference>
<keyword evidence="7" id="KW-0243">Dynein</keyword>
<keyword evidence="13" id="KW-1185">Reference proteome</keyword>
<proteinExistence type="predicted"/>
<evidence type="ECO:0000259" key="11">
    <source>
        <dbReference type="Pfam" id="PF07859"/>
    </source>
</evidence>
<feature type="region of interest" description="Disordered" evidence="10">
    <location>
        <begin position="66"/>
        <end position="85"/>
    </location>
</feature>
<feature type="domain" description="Alpha/beta hydrolase fold-3" evidence="11">
    <location>
        <begin position="620"/>
        <end position="834"/>
    </location>
</feature>
<dbReference type="Pfam" id="PF07859">
    <property type="entry name" value="Abhydrolase_3"/>
    <property type="match status" value="1"/>
</dbReference>
<dbReference type="Pfam" id="PF05783">
    <property type="entry name" value="DLIC"/>
    <property type="match status" value="1"/>
</dbReference>
<feature type="region of interest" description="Disordered" evidence="10">
    <location>
        <begin position="481"/>
        <end position="504"/>
    </location>
</feature>
<keyword evidence="8" id="KW-0505">Motor protein</keyword>
<keyword evidence="5" id="KW-0547">Nucleotide-binding</keyword>
<feature type="region of interest" description="Disordered" evidence="10">
    <location>
        <begin position="1"/>
        <end position="30"/>
    </location>
</feature>
<dbReference type="GO" id="GO:0005868">
    <property type="term" value="C:cytoplasmic dynein complex"/>
    <property type="evidence" value="ECO:0007669"/>
    <property type="project" value="InterPro"/>
</dbReference>
<sequence>MASARRTANFPTRVPGGHDRSGSRDADKEEIWKPMLDNISSGKRLPEKSLLVLGGTPETQREFLESVSTDAANNRRPPDRGRKPPIANQFALGYTYQDVLDTDHEDTLARLSLYLLANPSPSFTPLIRPYLNPRTLPHMLIVILLDWNHPWLWIRQLRDWIRVLRSLIVSLDDASKVVLEENIQTLQDKGRNLAAEGGSMENVKIPLGPGEWDEPLGIPLCVVCQNADKIETLEKERGWKEEEFDFILQYMRTILLKHGSSLVYTMPTAPGSLQTLIHSTLGIKSLLKQEQLRHNVTDRDRVLVPPNWDSWAKIRILREGFDVEGISEKWSVDIDIPHHMRATNGQSPAPVEGEAETNGEAVPVAEEEDEGPTATSIYEETIRNPESDYALSSLSKQANGLEVSSKDPQAFLSDQVNVLEHLRREDENEAALKAARKDQEPSARAWADEQSGVVEEHIGPVQFNMGGIQVNADEMVKRLQDRQANRQDEPETPPPKTQDTNINDNEKLSYLKLASDLTLQPVKMAHLTREEVVLSGTVAPEYKKAFTARPLDITREDFFASRAARAAHLSALRHLYPIPGPIPETVKETLHQVATQDGASIRVKVYQPVSGPPQGGSPLIMMYHEGGWSMGDLTDEDMNCRMFARELGAVCVNVEYRLAPEHKFPTGVTDCYTALEWSLQNSEMLAATPTAGLLVGGASAGGNIAAVLSLLARDKGLDPPITGQYLCVPALLPDTNVPPHLSHLYQSRSTSIDDPVLKDLRPGVIEALYAPQPLSPLWDPFNHPDGHRGAAKAFFQVAGLDPLRDEAVLYDGVLRKAGVLTRFELYRGYGHMFWTNYPELEESGRFVRDTLRGVRWLLERQEA</sequence>
<dbReference type="AlphaFoldDB" id="A0A364NDF8"/>
<feature type="region of interest" description="Disordered" evidence="10">
    <location>
        <begin position="429"/>
        <end position="449"/>
    </location>
</feature>
<evidence type="ECO:0000256" key="8">
    <source>
        <dbReference type="ARBA" id="ARBA00023175"/>
    </source>
</evidence>
<evidence type="ECO:0000256" key="7">
    <source>
        <dbReference type="ARBA" id="ARBA00023017"/>
    </source>
</evidence>
<evidence type="ECO:0000256" key="10">
    <source>
        <dbReference type="SAM" id="MobiDB-lite"/>
    </source>
</evidence>
<evidence type="ECO:0000256" key="9">
    <source>
        <dbReference type="ARBA" id="ARBA00023212"/>
    </source>
</evidence>
<feature type="compositionally biased region" description="Basic and acidic residues" evidence="10">
    <location>
        <begin position="16"/>
        <end position="30"/>
    </location>
</feature>
<keyword evidence="4" id="KW-0493">Microtubule</keyword>
<evidence type="ECO:0000256" key="3">
    <source>
        <dbReference type="ARBA" id="ARBA00022490"/>
    </source>
</evidence>
<dbReference type="GO" id="GO:0005874">
    <property type="term" value="C:microtubule"/>
    <property type="evidence" value="ECO:0007669"/>
    <property type="project" value="UniProtKB-KW"/>
</dbReference>
<name>A0A364NDF8_STELY</name>
<evidence type="ECO:0000313" key="12">
    <source>
        <dbReference type="EMBL" id="RAR15344.1"/>
    </source>
</evidence>
<dbReference type="EMBL" id="QGDH01000012">
    <property type="protein sequence ID" value="RAR15344.1"/>
    <property type="molecule type" value="Genomic_DNA"/>
</dbReference>
<evidence type="ECO:0000256" key="1">
    <source>
        <dbReference type="ARBA" id="ARBA00004245"/>
    </source>
</evidence>
<dbReference type="EC" id="3.6.1.15" evidence="12"/>
<dbReference type="GO" id="GO:0017111">
    <property type="term" value="F:ribonucleoside triphosphate phosphatase activity"/>
    <property type="evidence" value="ECO:0007669"/>
    <property type="project" value="UniProtKB-EC"/>
</dbReference>
<evidence type="ECO:0000313" key="13">
    <source>
        <dbReference type="Proteomes" id="UP000249619"/>
    </source>
</evidence>
<reference evidence="13" key="1">
    <citation type="submission" date="2018-05" db="EMBL/GenBank/DDBJ databases">
        <title>Draft genome sequence of Stemphylium lycopersici strain CIDEFI 213.</title>
        <authorList>
            <person name="Medina R."/>
            <person name="Franco M.E.E."/>
            <person name="Lucentini C.G."/>
            <person name="Saparrat M.C.N."/>
            <person name="Balatti P.A."/>
        </authorList>
    </citation>
    <scope>NUCLEOTIDE SEQUENCE [LARGE SCALE GENOMIC DNA]</scope>
    <source>
        <strain evidence="13">CIDEFI 213</strain>
    </source>
</reference>
<dbReference type="Gene3D" id="3.40.50.1820">
    <property type="entry name" value="alpha/beta hydrolase"/>
    <property type="match status" value="1"/>
</dbReference>
<keyword evidence="2" id="KW-0813">Transport</keyword>
<dbReference type="InterPro" id="IPR029058">
    <property type="entry name" value="AB_hydrolase_fold"/>
</dbReference>
<feature type="region of interest" description="Disordered" evidence="10">
    <location>
        <begin position="343"/>
        <end position="373"/>
    </location>
</feature>
<dbReference type="GO" id="GO:0035974">
    <property type="term" value="C:meiotic spindle pole body"/>
    <property type="evidence" value="ECO:0007669"/>
    <property type="project" value="TreeGrafter"/>
</dbReference>
<comment type="subcellular location">
    <subcellularLocation>
        <location evidence="1">Cytoplasm</location>
        <location evidence="1">Cytoskeleton</location>
    </subcellularLocation>
</comment>
<keyword evidence="6" id="KW-0067">ATP-binding</keyword>
<dbReference type="PANTHER" id="PTHR12688:SF0">
    <property type="entry name" value="DYNEIN LIGHT INTERMEDIATE CHAIN"/>
    <property type="match status" value="1"/>
</dbReference>
<dbReference type="InterPro" id="IPR022780">
    <property type="entry name" value="Dynein_light_int_chain"/>
</dbReference>
<dbReference type="InterPro" id="IPR008467">
    <property type="entry name" value="Dynein1_light_intermed_chain"/>
</dbReference>
<accession>A0A364NDF8</accession>
<dbReference type="SUPFAM" id="SSF53474">
    <property type="entry name" value="alpha/beta-Hydrolases"/>
    <property type="match status" value="1"/>
</dbReference>
<dbReference type="GO" id="GO:0000226">
    <property type="term" value="P:microtubule cytoskeleton organization"/>
    <property type="evidence" value="ECO:0007669"/>
    <property type="project" value="TreeGrafter"/>
</dbReference>
<dbReference type="GO" id="GO:0045504">
    <property type="term" value="F:dynein heavy chain binding"/>
    <property type="evidence" value="ECO:0007669"/>
    <property type="project" value="TreeGrafter"/>
</dbReference>
<evidence type="ECO:0000256" key="6">
    <source>
        <dbReference type="ARBA" id="ARBA00022840"/>
    </source>
</evidence>
<dbReference type="InterPro" id="IPR013094">
    <property type="entry name" value="AB_hydrolase_3"/>
</dbReference>
<keyword evidence="12" id="KW-0378">Hydrolase</keyword>
<organism evidence="12 13">
    <name type="scientific">Stemphylium lycopersici</name>
    <name type="common">Tomato gray leaf spot disease fungus</name>
    <name type="synonym">Thyrospora lycopersici</name>
    <dbReference type="NCBI Taxonomy" id="183478"/>
    <lineage>
        <taxon>Eukaryota</taxon>
        <taxon>Fungi</taxon>
        <taxon>Dikarya</taxon>
        <taxon>Ascomycota</taxon>
        <taxon>Pezizomycotina</taxon>
        <taxon>Dothideomycetes</taxon>
        <taxon>Pleosporomycetidae</taxon>
        <taxon>Pleosporales</taxon>
        <taxon>Pleosporineae</taxon>
        <taxon>Pleosporaceae</taxon>
        <taxon>Stemphylium</taxon>
    </lineage>
</organism>